<accession>A0AAD6VN38</accession>
<organism evidence="2 3">
    <name type="scientific">Mycena pura</name>
    <dbReference type="NCBI Taxonomy" id="153505"/>
    <lineage>
        <taxon>Eukaryota</taxon>
        <taxon>Fungi</taxon>
        <taxon>Dikarya</taxon>
        <taxon>Basidiomycota</taxon>
        <taxon>Agaricomycotina</taxon>
        <taxon>Agaricomycetes</taxon>
        <taxon>Agaricomycetidae</taxon>
        <taxon>Agaricales</taxon>
        <taxon>Marasmiineae</taxon>
        <taxon>Mycenaceae</taxon>
        <taxon>Mycena</taxon>
    </lineage>
</organism>
<proteinExistence type="predicted"/>
<name>A0AAD6VN38_9AGAR</name>
<reference evidence="2" key="1">
    <citation type="submission" date="2023-03" db="EMBL/GenBank/DDBJ databases">
        <title>Massive genome expansion in bonnet fungi (Mycena s.s.) driven by repeated elements and novel gene families across ecological guilds.</title>
        <authorList>
            <consortium name="Lawrence Berkeley National Laboratory"/>
            <person name="Harder C.B."/>
            <person name="Miyauchi S."/>
            <person name="Viragh M."/>
            <person name="Kuo A."/>
            <person name="Thoen E."/>
            <person name="Andreopoulos B."/>
            <person name="Lu D."/>
            <person name="Skrede I."/>
            <person name="Drula E."/>
            <person name="Henrissat B."/>
            <person name="Morin E."/>
            <person name="Kohler A."/>
            <person name="Barry K."/>
            <person name="LaButti K."/>
            <person name="Morin E."/>
            <person name="Salamov A."/>
            <person name="Lipzen A."/>
            <person name="Mereny Z."/>
            <person name="Hegedus B."/>
            <person name="Baldrian P."/>
            <person name="Stursova M."/>
            <person name="Weitz H."/>
            <person name="Taylor A."/>
            <person name="Grigoriev I.V."/>
            <person name="Nagy L.G."/>
            <person name="Martin F."/>
            <person name="Kauserud H."/>
        </authorList>
    </citation>
    <scope>NUCLEOTIDE SEQUENCE</scope>
    <source>
        <strain evidence="2">9144</strain>
    </source>
</reference>
<gene>
    <name evidence="2" type="ORF">GGX14DRAFT_392515</name>
</gene>
<evidence type="ECO:0000313" key="3">
    <source>
        <dbReference type="Proteomes" id="UP001219525"/>
    </source>
</evidence>
<sequence length="214" mass="23100">MGQAISVNLRQPAAGPITIAMVVIRTGAPVYPGFTHGFPNFGHTASIKNSKNSRIMFCALCCSTLQVESSRFRDALRDPRQQIQEVCRREVAHSNPAPPPVRQFAARRSRPAARRPMPIPTHPAPLPAASHPATRSPPISPLAPPARRLSRRPPPPARAPHVPQFPIPAVTRGPDSVTSAVSRVRSISASLTPVHQVSVRLSNEVPSAGSERLY</sequence>
<dbReference type="AlphaFoldDB" id="A0AAD6VN38"/>
<dbReference type="Proteomes" id="UP001219525">
    <property type="component" value="Unassembled WGS sequence"/>
</dbReference>
<dbReference type="EMBL" id="JARJCW010000019">
    <property type="protein sequence ID" value="KAJ7214488.1"/>
    <property type="molecule type" value="Genomic_DNA"/>
</dbReference>
<feature type="region of interest" description="Disordered" evidence="1">
    <location>
        <begin position="91"/>
        <end position="175"/>
    </location>
</feature>
<protein>
    <submittedName>
        <fullName evidence="2">Uncharacterized protein</fullName>
    </submittedName>
</protein>
<feature type="compositionally biased region" description="Pro residues" evidence="1">
    <location>
        <begin position="152"/>
        <end position="166"/>
    </location>
</feature>
<evidence type="ECO:0000313" key="2">
    <source>
        <dbReference type="EMBL" id="KAJ7214488.1"/>
    </source>
</evidence>
<evidence type="ECO:0000256" key="1">
    <source>
        <dbReference type="SAM" id="MobiDB-lite"/>
    </source>
</evidence>
<comment type="caution">
    <text evidence="2">The sequence shown here is derived from an EMBL/GenBank/DDBJ whole genome shotgun (WGS) entry which is preliminary data.</text>
</comment>
<feature type="compositionally biased region" description="Pro residues" evidence="1">
    <location>
        <begin position="117"/>
        <end position="126"/>
    </location>
</feature>
<keyword evidence="3" id="KW-1185">Reference proteome</keyword>